<dbReference type="InterPro" id="IPR011993">
    <property type="entry name" value="PH-like_dom_sf"/>
</dbReference>
<dbReference type="Gene3D" id="2.30.29.30">
    <property type="entry name" value="Pleckstrin-homology domain (PH domain)/Phosphotyrosine-binding domain (PTB)"/>
    <property type="match status" value="1"/>
</dbReference>
<feature type="domain" description="PP4R3 EVH1-like" evidence="5">
    <location>
        <begin position="57"/>
        <end position="154"/>
    </location>
</feature>
<dbReference type="InterPro" id="IPR051137">
    <property type="entry name" value="PP4R3-like"/>
</dbReference>
<gene>
    <name evidence="6" type="ORF">BmR1_04g05585</name>
</gene>
<dbReference type="GO" id="GO:0030289">
    <property type="term" value="C:protein phosphatase 4 complex"/>
    <property type="evidence" value="ECO:0007669"/>
    <property type="project" value="TreeGrafter"/>
</dbReference>
<dbReference type="InterPro" id="IPR006887">
    <property type="entry name" value="P4R3-like_central_dom"/>
</dbReference>
<dbReference type="Pfam" id="PF04802">
    <property type="entry name" value="PP4R3"/>
    <property type="match status" value="2"/>
</dbReference>
<evidence type="ECO:0000256" key="3">
    <source>
        <dbReference type="SAM" id="MobiDB-lite"/>
    </source>
</evidence>
<evidence type="ECO:0000256" key="1">
    <source>
        <dbReference type="ARBA" id="ARBA00004123"/>
    </source>
</evidence>
<name>A0A1N6LXH0_BABMR</name>
<evidence type="ECO:0000256" key="2">
    <source>
        <dbReference type="ARBA" id="ARBA00023242"/>
    </source>
</evidence>
<proteinExistence type="predicted"/>
<reference evidence="6 7" key="3">
    <citation type="journal article" date="2016" name="Sci. Rep.">
        <title>Genome-wide diversity and gene expression profiling of Babesia microti isolates identify polymorphic genes that mediate host-pathogen interactions.</title>
        <authorList>
            <person name="Silva J.C."/>
            <person name="Cornillot E."/>
            <person name="McCracken C."/>
            <person name="Usmani-Brown S."/>
            <person name="Dwivedi A."/>
            <person name="Ifeonu O.O."/>
            <person name="Crabtree J."/>
            <person name="Gotia H.T."/>
            <person name="Virji A.Z."/>
            <person name="Reynes C."/>
            <person name="Colinge J."/>
            <person name="Kumar V."/>
            <person name="Lawres L."/>
            <person name="Pazzi J.E."/>
            <person name="Pablo J.V."/>
            <person name="Hung C."/>
            <person name="Brancato J."/>
            <person name="Kumari P."/>
            <person name="Orvis J."/>
            <person name="Tretina K."/>
            <person name="Chibucos M."/>
            <person name="Ott S."/>
            <person name="Sadzewicz L."/>
            <person name="Sengamalay N."/>
            <person name="Shetty A.C."/>
            <person name="Su Q."/>
            <person name="Tallon L."/>
            <person name="Fraser C.M."/>
            <person name="Frutos R."/>
            <person name="Molina D.M."/>
            <person name="Krause P.J."/>
            <person name="Ben Mamoun C."/>
        </authorList>
    </citation>
    <scope>NUCLEOTIDE SEQUENCE [LARGE SCALE GENOMIC DNA]</scope>
    <source>
        <strain evidence="6 7">RI</strain>
    </source>
</reference>
<dbReference type="RefSeq" id="XP_021337651.1">
    <property type="nucleotide sequence ID" value="XM_021482409.1"/>
</dbReference>
<dbReference type="AlphaFoldDB" id="A0A1N6LXH0"/>
<dbReference type="OrthoDB" id="27483at2759"/>
<organism evidence="6 7">
    <name type="scientific">Babesia microti (strain RI)</name>
    <dbReference type="NCBI Taxonomy" id="1133968"/>
    <lineage>
        <taxon>Eukaryota</taxon>
        <taxon>Sar</taxon>
        <taxon>Alveolata</taxon>
        <taxon>Apicomplexa</taxon>
        <taxon>Aconoidasida</taxon>
        <taxon>Piroplasmida</taxon>
        <taxon>Babesiidae</taxon>
        <taxon>Babesia</taxon>
    </lineage>
</organism>
<dbReference type="InterPro" id="IPR055236">
    <property type="entry name" value="EVH1_PP4R3"/>
</dbReference>
<reference evidence="6 7" key="1">
    <citation type="journal article" date="2012" name="Nucleic Acids Res.">
        <title>Sequencing of the smallest Apicomplexan genome from the human pathogen Babesia microti.</title>
        <authorList>
            <person name="Cornillot E."/>
            <person name="Hadj-Kaddour K."/>
            <person name="Dassouli A."/>
            <person name="Noel B."/>
            <person name="Ranwez V."/>
            <person name="Vacherie B."/>
            <person name="Augagneur Y."/>
            <person name="Bres V."/>
            <person name="Duclos A."/>
            <person name="Randazzo S."/>
            <person name="Carcy B."/>
            <person name="Debierre-Grockiego F."/>
            <person name="Delbecq S."/>
            <person name="Moubri-Menage K."/>
            <person name="Shams-Eldin H."/>
            <person name="Usmani-Brown S."/>
            <person name="Bringaud F."/>
            <person name="Wincker P."/>
            <person name="Vivares C.P."/>
            <person name="Schwarz R.T."/>
            <person name="Schetters T.P."/>
            <person name="Krause P.J."/>
            <person name="Gorenflot A."/>
            <person name="Berry V."/>
            <person name="Barbe V."/>
            <person name="Ben Mamoun C."/>
        </authorList>
    </citation>
    <scope>NUCLEOTIDE SEQUENCE [LARGE SCALE GENOMIC DNA]</scope>
    <source>
        <strain evidence="6 7">RI</strain>
    </source>
</reference>
<dbReference type="GO" id="GO:0005654">
    <property type="term" value="C:nucleoplasm"/>
    <property type="evidence" value="ECO:0007669"/>
    <property type="project" value="TreeGrafter"/>
</dbReference>
<evidence type="ECO:0000313" key="7">
    <source>
        <dbReference type="Proteomes" id="UP000002899"/>
    </source>
</evidence>
<dbReference type="PANTHER" id="PTHR23318">
    <property type="entry name" value="ATP SYNTHASE GAMMA-RELATED"/>
    <property type="match status" value="1"/>
</dbReference>
<keyword evidence="2" id="KW-0539">Nucleus</keyword>
<dbReference type="VEuPathDB" id="PiroplasmaDB:BmR1_04g05585"/>
<dbReference type="EMBL" id="LN871599">
    <property type="protein sequence ID" value="SIO73563.1"/>
    <property type="molecule type" value="Genomic_DNA"/>
</dbReference>
<evidence type="ECO:0000259" key="4">
    <source>
        <dbReference type="Pfam" id="PF04802"/>
    </source>
</evidence>
<feature type="region of interest" description="Disordered" evidence="3">
    <location>
        <begin position="1"/>
        <end position="23"/>
    </location>
</feature>
<comment type="subcellular location">
    <subcellularLocation>
        <location evidence="1">Nucleus</location>
    </subcellularLocation>
</comment>
<dbReference type="GO" id="GO:0072542">
    <property type="term" value="F:protein phosphatase activator activity"/>
    <property type="evidence" value="ECO:0007669"/>
    <property type="project" value="TreeGrafter"/>
</dbReference>
<dbReference type="Pfam" id="PF22972">
    <property type="entry name" value="EVH1_PP4R3"/>
    <property type="match status" value="1"/>
</dbReference>
<sequence length="870" mass="100929">MFTMVPESEGVEHEESGNEYQIQNGNSYNLNYENFNLNCTNLDGEHSVNDLPSTLLRVKLYEVDIQSSKWIDKGTGRCRVEESFIGESPKLIVKSEDDPNVFIANTYIKDNTDYACQNDSIITWQDGANPELVRALSFQNPIGHHAIWNYINMVITGKRTYSNQKQSTTDSDTTYKGDDDNIELDAFRVLPIINAYSIDRLEHEIDAALADNENSEEIYIDIIDKAWLKMLFNFMNNCIYNKKYQIVSKIAYILRRILLNWCGNLELMQIIVSDEMFFDFLRAFEYDRELIGQGIVLNHVKFFKCARFIDIVNVPNPNFIKCISNAYRLSYIKDVILPRHLDEFSIQRMNNVIFNNMSDILTLIVNQGRHFFQELKNKLLKNYHVGLFLKELLICARNNQQLSQPERNSLILMVRHYHILNDLISYMDGSCEACKFYEENVKPINSNSMLEYKNIKDSMAKLVGNSQICERYKHESGEEDGYRPNLLNTSCHLTPDPVTLATEIIYICTDSFPAVVRAAIFANAEKSETHEPLLMLQLCKVIVESYNDAIQSQCKDIIVRLIDSRHMDLPEKDEICTLFYDKGVLDYLLNIIYTPLECLDAYDYKRLHNAKLEAVDILSTCVKEHKHRFKLRIQSQKIPLKVVVAMSKPYDKFLALGVIKFIKSCLQLKDGFVEKHICQHNILRIVIWILRNLKGNIKGSDYSDTFKRGNLVESACLDLLNFIENNSIECLIIWLFEDRKCKLWLQGIKDYYPIVKILEKKYEFTVNNSKRPLVLSKDVDDSWFEEEEDLDDTYDVMECDALPDYTISNHSTEFSAYNSSSLVEGYDDEDDIFPTKQTASMEDEFIKSPIKLSQDKVPVKRINIVLDTSH</sequence>
<feature type="domain" description="Serine/threonine-protein phosphatase 4 regulatory subunit 3-like central" evidence="4">
    <location>
        <begin position="205"/>
        <end position="408"/>
    </location>
</feature>
<keyword evidence="7" id="KW-1185">Reference proteome</keyword>
<dbReference type="PANTHER" id="PTHR23318:SF0">
    <property type="entry name" value="SERINE_THREONINE-PROTEIN PHOSPHATASE 4 REGULATORY SUBUNIT 3"/>
    <property type="match status" value="1"/>
</dbReference>
<evidence type="ECO:0000313" key="6">
    <source>
        <dbReference type="EMBL" id="SIO73563.1"/>
    </source>
</evidence>
<evidence type="ECO:0000259" key="5">
    <source>
        <dbReference type="Pfam" id="PF22972"/>
    </source>
</evidence>
<dbReference type="KEGG" id="bmic:BmR1_04g05585"/>
<dbReference type="GeneID" id="24425761"/>
<dbReference type="Proteomes" id="UP000002899">
    <property type="component" value="Chromosome IV"/>
</dbReference>
<accession>A0A1N6LXH0</accession>
<feature type="domain" description="Serine/threonine-protein phosphatase 4 regulatory subunit 3-like central" evidence="4">
    <location>
        <begin position="499"/>
        <end position="763"/>
    </location>
</feature>
<protein>
    <submittedName>
        <fullName evidence="6">Serine/threonine-protein phosphatase 4 regulatory subunit 3</fullName>
    </submittedName>
</protein>
<reference evidence="6 7" key="2">
    <citation type="journal article" date="2013" name="PLoS ONE">
        <title>Whole genome mapping and re-organization of the nuclear and mitochondrial genomes of Babesia microti isolates.</title>
        <authorList>
            <person name="Cornillot E."/>
            <person name="Dassouli A."/>
            <person name="Garg A."/>
            <person name="Pachikara N."/>
            <person name="Randazzo S."/>
            <person name="Depoix D."/>
            <person name="Carcy B."/>
            <person name="Delbecq S."/>
            <person name="Frutos R."/>
            <person name="Silva J.C."/>
            <person name="Sutton R."/>
            <person name="Krause P.J."/>
            <person name="Mamoun C.B."/>
        </authorList>
    </citation>
    <scope>NUCLEOTIDE SEQUENCE [LARGE SCALE GENOMIC DNA]</scope>
    <source>
        <strain evidence="6 7">RI</strain>
    </source>
</reference>